<evidence type="ECO:0000313" key="2">
    <source>
        <dbReference type="Proteomes" id="UP000594454"/>
    </source>
</evidence>
<dbReference type="PANTHER" id="PTHR15396">
    <property type="entry name" value="RIBONUCLEASE P PROTEIN SUBUNIT P40"/>
    <property type="match status" value="1"/>
</dbReference>
<protein>
    <submittedName>
        <fullName evidence="1">Uncharacterized protein</fullName>
    </submittedName>
</protein>
<dbReference type="AlphaFoldDB" id="A0A7R8Z0P0"/>
<sequence length="171" mass="19172">MLCPEVWNLKTVSNSVTFKSGVYDAKNKNHVENVIGNHHFNQVVSLVLPNCSGSIPETVANLLKDSDFYRLDNFDLKVFLNREFIEGFVKKGKFTALSWDPRNDVGNCYAVTADGKLVLSIDKELYQSLGLEGQKSVGNSFKNSKYAKGCLKLARLPQLKDIYRCPFGSQN</sequence>
<proteinExistence type="predicted"/>
<dbReference type="Pfam" id="PF08584">
    <property type="entry name" value="Ribonuc_P_40"/>
    <property type="match status" value="1"/>
</dbReference>
<dbReference type="Proteomes" id="UP000594454">
    <property type="component" value="Chromosome 5"/>
</dbReference>
<dbReference type="GO" id="GO:0000172">
    <property type="term" value="C:ribonuclease MRP complex"/>
    <property type="evidence" value="ECO:0007669"/>
    <property type="project" value="TreeGrafter"/>
</dbReference>
<dbReference type="GO" id="GO:0000171">
    <property type="term" value="F:ribonuclease MRP activity"/>
    <property type="evidence" value="ECO:0007669"/>
    <property type="project" value="TreeGrafter"/>
</dbReference>
<keyword evidence="2" id="KW-1185">Reference proteome</keyword>
<dbReference type="GO" id="GO:0004526">
    <property type="term" value="F:ribonuclease P activity"/>
    <property type="evidence" value="ECO:0007669"/>
    <property type="project" value="TreeGrafter"/>
</dbReference>
<dbReference type="PANTHER" id="PTHR15396:SF1">
    <property type="entry name" value="RIBONUCLEASE P PROTEIN SUBUNIT P40"/>
    <property type="match status" value="1"/>
</dbReference>
<dbReference type="OrthoDB" id="63112at2759"/>
<name>A0A7R8Z0P0_HERIL</name>
<dbReference type="InParanoid" id="A0A7R8Z0P0"/>
<gene>
    <name evidence="1" type="ORF">HERILL_LOCUS13659</name>
</gene>
<dbReference type="EMBL" id="LR899013">
    <property type="protein sequence ID" value="CAD7091233.1"/>
    <property type="molecule type" value="Genomic_DNA"/>
</dbReference>
<dbReference type="GO" id="GO:0000447">
    <property type="term" value="P:endonucleolytic cleavage in ITS1 to separate SSU-rRNA from 5.8S rRNA and LSU-rRNA from tricistronic rRNA transcript (SSU-rRNA, 5.8S rRNA, LSU-rRNA)"/>
    <property type="evidence" value="ECO:0007669"/>
    <property type="project" value="TreeGrafter"/>
</dbReference>
<evidence type="ECO:0000313" key="1">
    <source>
        <dbReference type="EMBL" id="CAD7091233.1"/>
    </source>
</evidence>
<dbReference type="InterPro" id="IPR013893">
    <property type="entry name" value="RNase_P_Rpp40"/>
</dbReference>
<organism evidence="1 2">
    <name type="scientific">Hermetia illucens</name>
    <name type="common">Black soldier fly</name>
    <dbReference type="NCBI Taxonomy" id="343691"/>
    <lineage>
        <taxon>Eukaryota</taxon>
        <taxon>Metazoa</taxon>
        <taxon>Ecdysozoa</taxon>
        <taxon>Arthropoda</taxon>
        <taxon>Hexapoda</taxon>
        <taxon>Insecta</taxon>
        <taxon>Pterygota</taxon>
        <taxon>Neoptera</taxon>
        <taxon>Endopterygota</taxon>
        <taxon>Diptera</taxon>
        <taxon>Brachycera</taxon>
        <taxon>Stratiomyomorpha</taxon>
        <taxon>Stratiomyidae</taxon>
        <taxon>Hermetiinae</taxon>
        <taxon>Hermetia</taxon>
    </lineage>
</organism>
<dbReference type="GO" id="GO:0001682">
    <property type="term" value="P:tRNA 5'-leader removal"/>
    <property type="evidence" value="ECO:0007669"/>
    <property type="project" value="InterPro"/>
</dbReference>
<reference evidence="1 2" key="1">
    <citation type="submission" date="2020-11" db="EMBL/GenBank/DDBJ databases">
        <authorList>
            <person name="Wallbank WR R."/>
            <person name="Pardo Diaz C."/>
            <person name="Kozak K."/>
            <person name="Martin S."/>
            <person name="Jiggins C."/>
            <person name="Moest M."/>
            <person name="Warren A I."/>
            <person name="Generalovic N T."/>
            <person name="Byers J.R.P. K."/>
            <person name="Montejo-Kovacevich G."/>
            <person name="Yen C E."/>
        </authorList>
    </citation>
    <scope>NUCLEOTIDE SEQUENCE [LARGE SCALE GENOMIC DNA]</scope>
</reference>
<accession>A0A7R8Z0P0</accession>
<dbReference type="GO" id="GO:0030681">
    <property type="term" value="C:multimeric ribonuclease P complex"/>
    <property type="evidence" value="ECO:0007669"/>
    <property type="project" value="TreeGrafter"/>
</dbReference>